<sequence>MNPAPDPNRSSSPDLAWSKQSLYVGVSQTETGTAPEKLTTPRRRVQPSDEGLHSQHGTPTSVKTTEADLAAITELLTAVTATALFSKATHAACQGISQWMEAAQVYLFWRQHDQQPLDLVGQLDPSQPPTGDERMMLAAAAEEAAILGGVCDSQASQRRQRVGMMAIDQFVSAGQMKRCMTVCLRQAPSAIQQLASDSNSTGRVPSGVIVICYDRIMAEQQVSRIVNALDAASLHLFHALETVQRLQPPRWIRWLQQNGLNSRPLRSKLLLGGVVLAALVLLWPTTYHAPVRCELQPFQRGFVAAPVDAPLDRALVRPGESVKAGQVLAKISGRELKMELAGKKAELHRIRQEQKGELARHQIAESKLKQLAADRLQSEIDLIDYRLSQLEIRSPIDGIVVSGDWKRSEGTPLKRGETLFEVAPLDRFNLQIKINEADLRQVHKGMSVSLRLESMPQQIIESSIERIHPKAELHQSQNVFLADALLVNESQLLRPGMQGSGSVACEKHALGWNLFHKAYYKLLWWLGW</sequence>
<gene>
    <name evidence="5" type="ORF">SV7mr_45560</name>
</gene>
<dbReference type="Gene3D" id="2.40.30.170">
    <property type="match status" value="1"/>
</dbReference>
<dbReference type="Pfam" id="PF25954">
    <property type="entry name" value="Beta-barrel_RND_2"/>
    <property type="match status" value="1"/>
</dbReference>
<accession>A0A517T0V6</accession>
<reference evidence="5 6" key="1">
    <citation type="submission" date="2019-02" db="EMBL/GenBank/DDBJ databases">
        <title>Deep-cultivation of Planctomycetes and their phenomic and genomic characterization uncovers novel biology.</title>
        <authorList>
            <person name="Wiegand S."/>
            <person name="Jogler M."/>
            <person name="Boedeker C."/>
            <person name="Pinto D."/>
            <person name="Vollmers J."/>
            <person name="Rivas-Marin E."/>
            <person name="Kohn T."/>
            <person name="Peeters S.H."/>
            <person name="Heuer A."/>
            <person name="Rast P."/>
            <person name="Oberbeckmann S."/>
            <person name="Bunk B."/>
            <person name="Jeske O."/>
            <person name="Meyerdierks A."/>
            <person name="Storesund J.E."/>
            <person name="Kallscheuer N."/>
            <person name="Luecker S."/>
            <person name="Lage O.M."/>
            <person name="Pohl T."/>
            <person name="Merkel B.J."/>
            <person name="Hornburger P."/>
            <person name="Mueller R.-W."/>
            <person name="Bruemmer F."/>
            <person name="Labrenz M."/>
            <person name="Spormann A.M."/>
            <person name="Op den Camp H."/>
            <person name="Overmann J."/>
            <person name="Amann R."/>
            <person name="Jetten M.S.M."/>
            <person name="Mascher T."/>
            <person name="Medema M.H."/>
            <person name="Devos D.P."/>
            <person name="Kaster A.-K."/>
            <person name="Ovreas L."/>
            <person name="Rohde M."/>
            <person name="Galperin M.Y."/>
            <person name="Jogler C."/>
        </authorList>
    </citation>
    <scope>NUCLEOTIDE SEQUENCE [LARGE SCALE GENOMIC DNA]</scope>
    <source>
        <strain evidence="5 6">SV_7m_r</strain>
    </source>
</reference>
<evidence type="ECO:0000259" key="4">
    <source>
        <dbReference type="Pfam" id="PF25954"/>
    </source>
</evidence>
<evidence type="ECO:0000256" key="2">
    <source>
        <dbReference type="ARBA" id="ARBA00023054"/>
    </source>
</evidence>
<evidence type="ECO:0000256" key="1">
    <source>
        <dbReference type="ARBA" id="ARBA00004196"/>
    </source>
</evidence>
<dbReference type="EMBL" id="CP036272">
    <property type="protein sequence ID" value="QDT62015.1"/>
    <property type="molecule type" value="Genomic_DNA"/>
</dbReference>
<proteinExistence type="predicted"/>
<dbReference type="PANTHER" id="PTHR32347">
    <property type="entry name" value="EFFLUX SYSTEM COMPONENT YKNX-RELATED"/>
    <property type="match status" value="1"/>
</dbReference>
<dbReference type="PANTHER" id="PTHR32347:SF23">
    <property type="entry name" value="BLL5650 PROTEIN"/>
    <property type="match status" value="1"/>
</dbReference>
<dbReference type="InterPro" id="IPR050465">
    <property type="entry name" value="UPF0194_transport"/>
</dbReference>
<evidence type="ECO:0000313" key="6">
    <source>
        <dbReference type="Proteomes" id="UP000315003"/>
    </source>
</evidence>
<keyword evidence="2" id="KW-0175">Coiled coil</keyword>
<evidence type="ECO:0000256" key="3">
    <source>
        <dbReference type="SAM" id="MobiDB-lite"/>
    </source>
</evidence>
<dbReference type="InterPro" id="IPR058792">
    <property type="entry name" value="Beta-barrel_RND_2"/>
</dbReference>
<dbReference type="AlphaFoldDB" id="A0A517T0V6"/>
<dbReference type="Gene3D" id="1.10.287.470">
    <property type="entry name" value="Helix hairpin bin"/>
    <property type="match status" value="1"/>
</dbReference>
<name>A0A517T0V6_9BACT</name>
<dbReference type="GO" id="GO:0030313">
    <property type="term" value="C:cell envelope"/>
    <property type="evidence" value="ECO:0007669"/>
    <property type="project" value="UniProtKB-SubCell"/>
</dbReference>
<dbReference type="Gene3D" id="2.40.50.100">
    <property type="match status" value="1"/>
</dbReference>
<protein>
    <submittedName>
        <fullName evidence="5">Putative efflux pump membrane fusion protein</fullName>
    </submittedName>
</protein>
<dbReference type="RefSeq" id="WP_145276485.1">
    <property type="nucleotide sequence ID" value="NZ_CP036272.1"/>
</dbReference>
<evidence type="ECO:0000313" key="5">
    <source>
        <dbReference type="EMBL" id="QDT62015.1"/>
    </source>
</evidence>
<comment type="subcellular location">
    <subcellularLocation>
        <location evidence="1">Cell envelope</location>
    </subcellularLocation>
</comment>
<dbReference type="SUPFAM" id="SSF111369">
    <property type="entry name" value="HlyD-like secretion proteins"/>
    <property type="match status" value="1"/>
</dbReference>
<feature type="domain" description="CusB-like beta-barrel" evidence="4">
    <location>
        <begin position="430"/>
        <end position="501"/>
    </location>
</feature>
<feature type="region of interest" description="Disordered" evidence="3">
    <location>
        <begin position="26"/>
        <end position="62"/>
    </location>
</feature>
<keyword evidence="6" id="KW-1185">Reference proteome</keyword>
<dbReference type="Proteomes" id="UP000315003">
    <property type="component" value="Chromosome"/>
</dbReference>
<organism evidence="5 6">
    <name type="scientific">Stieleria bergensis</name>
    <dbReference type="NCBI Taxonomy" id="2528025"/>
    <lineage>
        <taxon>Bacteria</taxon>
        <taxon>Pseudomonadati</taxon>
        <taxon>Planctomycetota</taxon>
        <taxon>Planctomycetia</taxon>
        <taxon>Pirellulales</taxon>
        <taxon>Pirellulaceae</taxon>
        <taxon>Stieleria</taxon>
    </lineage>
</organism>
<dbReference type="OrthoDB" id="9806939at2"/>